<evidence type="ECO:0000259" key="1">
    <source>
        <dbReference type="Pfam" id="PF09413"/>
    </source>
</evidence>
<protein>
    <recommendedName>
        <fullName evidence="1">DUF2007 domain-containing protein</fullName>
    </recommendedName>
</protein>
<dbReference type="SUPFAM" id="SSF54913">
    <property type="entry name" value="GlnB-like"/>
    <property type="match status" value="1"/>
</dbReference>
<dbReference type="InterPro" id="IPR011322">
    <property type="entry name" value="N-reg_PII-like_a/b"/>
</dbReference>
<keyword evidence="3" id="KW-1185">Reference proteome</keyword>
<evidence type="ECO:0000313" key="3">
    <source>
        <dbReference type="Proteomes" id="UP000433050"/>
    </source>
</evidence>
<dbReference type="AlphaFoldDB" id="A0A5S9Q0U7"/>
<name>A0A5S9Q0U7_9HYPH</name>
<sequence>MRELLRTNDVVLISAVEALLDSAGIDHLVLDQHMSVLEGSIGLLPRRLLVEDALFVRARALLNEAGFGAALVTE</sequence>
<dbReference type="Gene3D" id="3.30.70.790">
    <property type="entry name" value="UreE, C-terminal domain"/>
    <property type="match status" value="1"/>
</dbReference>
<feature type="domain" description="DUF2007" evidence="1">
    <location>
        <begin position="1"/>
        <end position="66"/>
    </location>
</feature>
<reference evidence="2 3" key="1">
    <citation type="submission" date="2019-12" db="EMBL/GenBank/DDBJ databases">
        <authorList>
            <person name="Reyes-Prieto M."/>
        </authorList>
    </citation>
    <scope>NUCLEOTIDE SEQUENCE [LARGE SCALE GENOMIC DNA]</scope>
    <source>
        <strain evidence="2">HF14-78462</strain>
    </source>
</reference>
<dbReference type="InterPro" id="IPR018551">
    <property type="entry name" value="DUF2007"/>
</dbReference>
<dbReference type="EMBL" id="CACSAS010000001">
    <property type="protein sequence ID" value="CAA0111142.1"/>
    <property type="molecule type" value="Genomic_DNA"/>
</dbReference>
<proteinExistence type="predicted"/>
<evidence type="ECO:0000313" key="2">
    <source>
        <dbReference type="EMBL" id="CAA0111142.1"/>
    </source>
</evidence>
<accession>A0A5S9Q0U7</accession>
<gene>
    <name evidence="2" type="ORF">STARVERO_03907</name>
</gene>
<dbReference type="Proteomes" id="UP000433050">
    <property type="component" value="Unassembled WGS sequence"/>
</dbReference>
<dbReference type="RefSeq" id="WP_144341452.1">
    <property type="nucleotide sequence ID" value="NZ_CACSAS010000001.1"/>
</dbReference>
<dbReference type="Pfam" id="PF09413">
    <property type="entry name" value="DUF2007"/>
    <property type="match status" value="1"/>
</dbReference>
<organism evidence="2 3">
    <name type="scientific">Starkeya nomas</name>
    <dbReference type="NCBI Taxonomy" id="2666134"/>
    <lineage>
        <taxon>Bacteria</taxon>
        <taxon>Pseudomonadati</taxon>
        <taxon>Pseudomonadota</taxon>
        <taxon>Alphaproteobacteria</taxon>
        <taxon>Hyphomicrobiales</taxon>
        <taxon>Xanthobacteraceae</taxon>
        <taxon>Starkeya</taxon>
    </lineage>
</organism>